<evidence type="ECO:0000313" key="4">
    <source>
        <dbReference type="Proteomes" id="UP000887013"/>
    </source>
</evidence>
<feature type="non-terminal residue" evidence="2">
    <location>
        <position position="54"/>
    </location>
</feature>
<dbReference type="PROSITE" id="PS51257">
    <property type="entry name" value="PROKAR_LIPOPROTEIN"/>
    <property type="match status" value="1"/>
</dbReference>
<dbReference type="EMBL" id="BMAW01026092">
    <property type="protein sequence ID" value="GFT95512.1"/>
    <property type="molecule type" value="Genomic_DNA"/>
</dbReference>
<protein>
    <recommendedName>
        <fullName evidence="5">Spider venom protein</fullName>
    </recommendedName>
</protein>
<feature type="chain" id="PRO_5036596989" description="Spider venom protein" evidence="1">
    <location>
        <begin position="18"/>
        <end position="54"/>
    </location>
</feature>
<keyword evidence="1" id="KW-0732">Signal</keyword>
<evidence type="ECO:0000313" key="2">
    <source>
        <dbReference type="EMBL" id="GFT65311.1"/>
    </source>
</evidence>
<organism evidence="2 4">
    <name type="scientific">Nephila pilipes</name>
    <name type="common">Giant wood spider</name>
    <name type="synonym">Nephila maculata</name>
    <dbReference type="NCBI Taxonomy" id="299642"/>
    <lineage>
        <taxon>Eukaryota</taxon>
        <taxon>Metazoa</taxon>
        <taxon>Ecdysozoa</taxon>
        <taxon>Arthropoda</taxon>
        <taxon>Chelicerata</taxon>
        <taxon>Arachnida</taxon>
        <taxon>Araneae</taxon>
        <taxon>Araneomorphae</taxon>
        <taxon>Entelegynae</taxon>
        <taxon>Araneoidea</taxon>
        <taxon>Nephilidae</taxon>
        <taxon>Nephila</taxon>
    </lineage>
</organism>
<proteinExistence type="predicted"/>
<gene>
    <name evidence="2" type="ORF">NPIL_118421</name>
    <name evidence="3" type="ORF">NPIL_616131</name>
</gene>
<dbReference type="AlphaFoldDB" id="A0A8X6U0D6"/>
<feature type="signal peptide" evidence="1">
    <location>
        <begin position="1"/>
        <end position="17"/>
    </location>
</feature>
<name>A0A8X6U0D6_NEPPI</name>
<reference evidence="2" key="1">
    <citation type="submission" date="2020-08" db="EMBL/GenBank/DDBJ databases">
        <title>Multicomponent nature underlies the extraordinary mechanical properties of spider dragline silk.</title>
        <authorList>
            <person name="Kono N."/>
            <person name="Nakamura H."/>
            <person name="Mori M."/>
            <person name="Yoshida Y."/>
            <person name="Ohtoshi R."/>
            <person name="Malay A.D."/>
            <person name="Moran D.A.P."/>
            <person name="Tomita M."/>
            <person name="Numata K."/>
            <person name="Arakawa K."/>
        </authorList>
    </citation>
    <scope>NUCLEOTIDE SEQUENCE</scope>
</reference>
<evidence type="ECO:0000256" key="1">
    <source>
        <dbReference type="SAM" id="SignalP"/>
    </source>
</evidence>
<evidence type="ECO:0000313" key="3">
    <source>
        <dbReference type="EMBL" id="GFT95512.1"/>
    </source>
</evidence>
<sequence length="54" mass="6000">MMKIVILILALVALVSCSFDINPYYIYDDSGLGYGGYGHGYTSYGYPGYGYRDI</sequence>
<accession>A0A8X6U0D6</accession>
<dbReference type="Proteomes" id="UP000887013">
    <property type="component" value="Unassembled WGS sequence"/>
</dbReference>
<comment type="caution">
    <text evidence="2">The sequence shown here is derived from an EMBL/GenBank/DDBJ whole genome shotgun (WGS) entry which is preliminary data.</text>
</comment>
<dbReference type="EMBL" id="BMAW01115212">
    <property type="protein sequence ID" value="GFT65311.1"/>
    <property type="molecule type" value="Genomic_DNA"/>
</dbReference>
<evidence type="ECO:0008006" key="5">
    <source>
        <dbReference type="Google" id="ProtNLM"/>
    </source>
</evidence>
<keyword evidence="4" id="KW-1185">Reference proteome</keyword>